<keyword evidence="11" id="KW-1185">Reference proteome</keyword>
<dbReference type="GO" id="GO:0006508">
    <property type="term" value="P:proteolysis"/>
    <property type="evidence" value="ECO:0007669"/>
    <property type="project" value="UniProtKB-KW"/>
</dbReference>
<keyword evidence="6 8" id="KW-0645">Protease</keyword>
<organism evidence="10 11">
    <name type="scientific">Clydaea vesicula</name>
    <dbReference type="NCBI Taxonomy" id="447962"/>
    <lineage>
        <taxon>Eukaryota</taxon>
        <taxon>Fungi</taxon>
        <taxon>Fungi incertae sedis</taxon>
        <taxon>Chytridiomycota</taxon>
        <taxon>Chytridiomycota incertae sedis</taxon>
        <taxon>Chytridiomycetes</taxon>
        <taxon>Lobulomycetales</taxon>
        <taxon>Lobulomycetaceae</taxon>
        <taxon>Clydaea</taxon>
    </lineage>
</organism>
<dbReference type="EMBL" id="JADGJW010000314">
    <property type="protein sequence ID" value="KAJ3220129.1"/>
    <property type="molecule type" value="Genomic_DNA"/>
</dbReference>
<dbReference type="SUPFAM" id="SSF53474">
    <property type="entry name" value="alpha/beta-Hydrolases"/>
    <property type="match status" value="1"/>
</dbReference>
<dbReference type="PRINTS" id="PR00111">
    <property type="entry name" value="ABHYDROLASE"/>
</dbReference>
<dbReference type="Gene3D" id="3.40.50.1820">
    <property type="entry name" value="alpha/beta hydrolase"/>
    <property type="match status" value="1"/>
</dbReference>
<comment type="similarity">
    <text evidence="3 8">Belongs to the peptidase S33 family.</text>
</comment>
<evidence type="ECO:0000256" key="7">
    <source>
        <dbReference type="ARBA" id="ARBA00022801"/>
    </source>
</evidence>
<protein>
    <recommendedName>
        <fullName evidence="8">Proline iminopeptidase</fullName>
        <ecNumber evidence="8">3.4.11.5</ecNumber>
    </recommendedName>
</protein>
<evidence type="ECO:0000256" key="1">
    <source>
        <dbReference type="ARBA" id="ARBA00001585"/>
    </source>
</evidence>
<comment type="subcellular location">
    <subcellularLocation>
        <location evidence="2">Cytoplasm</location>
    </subcellularLocation>
</comment>
<comment type="catalytic activity">
    <reaction evidence="1 8">
        <text>Release of N-terminal proline from a peptide.</text>
        <dbReference type="EC" id="3.4.11.5"/>
    </reaction>
</comment>
<feature type="non-terminal residue" evidence="10">
    <location>
        <position position="1"/>
    </location>
</feature>
<dbReference type="PRINTS" id="PR00793">
    <property type="entry name" value="PROAMNOPTASE"/>
</dbReference>
<accession>A0AAD5XVM4</accession>
<dbReference type="EC" id="3.4.11.5" evidence="8"/>
<keyword evidence="4 8" id="KW-0031">Aminopeptidase</keyword>
<evidence type="ECO:0000256" key="6">
    <source>
        <dbReference type="ARBA" id="ARBA00022670"/>
    </source>
</evidence>
<dbReference type="Pfam" id="PF00561">
    <property type="entry name" value="Abhydrolase_1"/>
    <property type="match status" value="1"/>
</dbReference>
<dbReference type="PANTHER" id="PTHR43722">
    <property type="entry name" value="PROLINE IMINOPEPTIDASE"/>
    <property type="match status" value="1"/>
</dbReference>
<evidence type="ECO:0000256" key="2">
    <source>
        <dbReference type="ARBA" id="ARBA00004496"/>
    </source>
</evidence>
<feature type="domain" description="AB hydrolase-1" evidence="9">
    <location>
        <begin position="39"/>
        <end position="185"/>
    </location>
</feature>
<evidence type="ECO:0000313" key="11">
    <source>
        <dbReference type="Proteomes" id="UP001211065"/>
    </source>
</evidence>
<dbReference type="PANTHER" id="PTHR43722:SF1">
    <property type="entry name" value="PROLINE IMINOPEPTIDASE"/>
    <property type="match status" value="1"/>
</dbReference>
<gene>
    <name evidence="10" type="ORF">HK099_004451</name>
</gene>
<dbReference type="AlphaFoldDB" id="A0AAD5XVM4"/>
<dbReference type="NCBIfam" id="TIGR01249">
    <property type="entry name" value="pro_imino_pep_1"/>
    <property type="match status" value="1"/>
</dbReference>
<dbReference type="Proteomes" id="UP001211065">
    <property type="component" value="Unassembled WGS sequence"/>
</dbReference>
<dbReference type="GO" id="GO:0005737">
    <property type="term" value="C:cytoplasm"/>
    <property type="evidence" value="ECO:0007669"/>
    <property type="project" value="UniProtKB-SubCell"/>
</dbReference>
<comment type="caution">
    <text evidence="10">The sequence shown here is derived from an EMBL/GenBank/DDBJ whole genome shotgun (WGS) entry which is preliminary data.</text>
</comment>
<evidence type="ECO:0000313" key="10">
    <source>
        <dbReference type="EMBL" id="KAJ3220129.1"/>
    </source>
</evidence>
<evidence type="ECO:0000256" key="3">
    <source>
        <dbReference type="ARBA" id="ARBA00010088"/>
    </source>
</evidence>
<dbReference type="InterPro" id="IPR005944">
    <property type="entry name" value="Pro_iminopeptidase"/>
</dbReference>
<proteinExistence type="inferred from homology"/>
<dbReference type="InterPro" id="IPR000073">
    <property type="entry name" value="AB_hydrolase_1"/>
</dbReference>
<dbReference type="InterPro" id="IPR029058">
    <property type="entry name" value="AB_hydrolase_fold"/>
</dbReference>
<evidence type="ECO:0000256" key="4">
    <source>
        <dbReference type="ARBA" id="ARBA00022438"/>
    </source>
</evidence>
<evidence type="ECO:0000256" key="5">
    <source>
        <dbReference type="ARBA" id="ARBA00022490"/>
    </source>
</evidence>
<keyword evidence="7 8" id="KW-0378">Hydrolase</keyword>
<evidence type="ECO:0000256" key="8">
    <source>
        <dbReference type="RuleBase" id="RU003421"/>
    </source>
</evidence>
<evidence type="ECO:0000259" key="9">
    <source>
        <dbReference type="Pfam" id="PF00561"/>
    </source>
</evidence>
<reference evidence="10" key="1">
    <citation type="submission" date="2020-05" db="EMBL/GenBank/DDBJ databases">
        <title>Phylogenomic resolution of chytrid fungi.</title>
        <authorList>
            <person name="Stajich J.E."/>
            <person name="Amses K."/>
            <person name="Simmons R."/>
            <person name="Seto K."/>
            <person name="Myers J."/>
            <person name="Bonds A."/>
            <person name="Quandt C.A."/>
            <person name="Barry K."/>
            <person name="Liu P."/>
            <person name="Grigoriev I."/>
            <person name="Longcore J.E."/>
            <person name="James T.Y."/>
        </authorList>
    </citation>
    <scope>NUCLEOTIDE SEQUENCE</scope>
    <source>
        <strain evidence="10">JEL0476</strain>
    </source>
</reference>
<dbReference type="InterPro" id="IPR002410">
    <property type="entry name" value="Peptidase_S33"/>
</dbReference>
<keyword evidence="5" id="KW-0963">Cytoplasm</keyword>
<name>A0AAD5XVM4_9FUNG</name>
<dbReference type="GO" id="GO:0004177">
    <property type="term" value="F:aminopeptidase activity"/>
    <property type="evidence" value="ECO:0007669"/>
    <property type="project" value="UniProtKB-KW"/>
</dbReference>
<sequence>MSFALHPAITTEQLHATGHLKVSDLHTIYYEVSGNPNGNPVVYIHGGPGGGTSKEDHRFFDPKVYKIVVFDQRGCGKSTPTAELRENSTWDLVSDIEKLRNVLNIEKWVVFGGSWGSTLSLAYAETHPSRVKALILRGIFMLREKELRWFYQEGASYIFPDQFETYRDAIPEDERDDLISAYHKRLILSEDDEEKLKFAR</sequence>